<comment type="caution">
    <text evidence="3">The sequence shown here is derived from an EMBL/GenBank/DDBJ whole genome shotgun (WGS) entry which is preliminary data.</text>
</comment>
<dbReference type="InterPro" id="IPR005312">
    <property type="entry name" value="DUF1759"/>
</dbReference>
<dbReference type="PROSITE" id="PS50994">
    <property type="entry name" value="INTEGRASE"/>
    <property type="match status" value="1"/>
</dbReference>
<accession>A0A8J2JGG8</accession>
<dbReference type="PANTHER" id="PTHR47331:SF1">
    <property type="entry name" value="GAG-LIKE PROTEIN"/>
    <property type="match status" value="1"/>
</dbReference>
<feature type="region of interest" description="Disordered" evidence="1">
    <location>
        <begin position="301"/>
        <end position="326"/>
    </location>
</feature>
<dbReference type="Proteomes" id="UP000708208">
    <property type="component" value="Unassembled WGS sequence"/>
</dbReference>
<dbReference type="InterPro" id="IPR041588">
    <property type="entry name" value="Integrase_H2C2"/>
</dbReference>
<dbReference type="Pfam" id="PF13650">
    <property type="entry name" value="Asp_protease_2"/>
    <property type="match status" value="1"/>
</dbReference>
<dbReference type="Pfam" id="PF17921">
    <property type="entry name" value="Integrase_H2C2"/>
    <property type="match status" value="1"/>
</dbReference>
<keyword evidence="4" id="KW-1185">Reference proteome</keyword>
<evidence type="ECO:0000256" key="1">
    <source>
        <dbReference type="SAM" id="MobiDB-lite"/>
    </source>
</evidence>
<feature type="non-terminal residue" evidence="3">
    <location>
        <position position="1617"/>
    </location>
</feature>
<dbReference type="PANTHER" id="PTHR47331">
    <property type="entry name" value="PHD-TYPE DOMAIN-CONTAINING PROTEIN"/>
    <property type="match status" value="1"/>
</dbReference>
<protein>
    <recommendedName>
        <fullName evidence="2">Integrase catalytic domain-containing protein</fullName>
    </recommendedName>
</protein>
<dbReference type="GO" id="GO:0015074">
    <property type="term" value="P:DNA integration"/>
    <property type="evidence" value="ECO:0007669"/>
    <property type="project" value="InterPro"/>
</dbReference>
<evidence type="ECO:0000313" key="3">
    <source>
        <dbReference type="EMBL" id="CAG7716375.1"/>
    </source>
</evidence>
<gene>
    <name evidence="3" type="ORF">AFUS01_LOCUS5888</name>
</gene>
<dbReference type="Pfam" id="PF03564">
    <property type="entry name" value="DUF1759"/>
    <property type="match status" value="1"/>
</dbReference>
<dbReference type="CDD" id="cd01644">
    <property type="entry name" value="RT_pepA17"/>
    <property type="match status" value="1"/>
</dbReference>
<reference evidence="3" key="1">
    <citation type="submission" date="2021-06" db="EMBL/GenBank/DDBJ databases">
        <authorList>
            <person name="Hodson N. C."/>
            <person name="Mongue J. A."/>
            <person name="Jaron S. K."/>
        </authorList>
    </citation>
    <scope>NUCLEOTIDE SEQUENCE</scope>
</reference>
<sequence>MSSKDLRARDAIAKRMVKHEKAADNHVTKPLTRISVVNHIETIEKILDAFEEKHWDILDAADPADLPAQQQVYDDFEEYYLSIQLKLKTIEAELASQPVTSSNRLPARSHRGRSTHDVKLPTVNLPKFDGKIQDWPSFYDSFMSMVDGAEGLLPVQKLTYLKGALQGKAEKLLNPIKISDSNYAVALELLKKRFNVTREIVGSYLRQLHDLKTLDGSGSALIDFVDGINRALESLKAQSRPQDNDFLYFFLVQKLDSSLRREWEKTLKSDDMPTVKSLMEFLEKEAWVCIAAGSEKVKPNEFSNKEKVKDGKKKQSTSHHGSSSTGCVCCSGHHGLDKCDSFLKLVVNERYELLKKKGTCFLCLNAGHRSNNCSSKGSCEKCSRKHHTLLHNDSKKIENDSSTTNAIHVSDSRTSQVLLSTIQVYVRRQTGELVRCRALLDSGSQSSFITEELVQRLGLKRKRTDVEISGLSGLPVGTARGYSDIEVVSLHDRSYVINVHCLILTKVTGDQPQLPCNPNKWKHLRNLQLADPDFFVPGKIDILLGNEVYTQIMLGRKVNGEVGAPVAMESELGWLLSGRLLGSSHFSQVQVLHTMAGLDETLRKFWELEEVDRSPHMTSEEIECENHFVQNYKRNDTGRFIVKLPFKKNPPALGNSKSRALKRLLQVESRLKKSPELKCQYEDFMKEYLALGHMKFVPTEEDTARDEAVYYLPHHAVIKESSSTTKCRVVFDASAKSATGASLNDMLMDGPKLQDDIFPHLVRWRSYLVVIKSDAAKMYRQIMVDDSDCDFQRILWRNDSGNVGIVRLLTVTYGVKPSGYLAVRCLNQLAIEDGENFPLGAQAVLSDFYVDDQMSGAMTEEDAIKLYHEVTKLLAGGGFELRKWSSNSEEVLKQIPVELCESRIPLELDRNNSVKSLGMKWNPFHDIFTFETSFEERCTFTKRNVLADIAKVFDPLGLLAPVIVCAKILMQGLWQLKLGWDEPLPEDVAKKWKIFRDSLPDIEKAHIPRCVTKGQSTKFHLHGFCDASQLAYAACVYLVSESEDGNYEVKLVAAKTRVAPLRTISLPRLELCSAVLLVRLMKVVRECFKHLQVADVKAWTDSTVTRDWIRGNPNRWKTFVANRVSEIQGHIPSSDWAHVLGTENPADPASRGLSPEDLLKNELWWNGPSWLSRPTSVTEDEETSSDEALCEERKVISVNLNTSFGLSSDCFATISQLRHRTATWLRFISNIRGPKNFDHLTPFELEKAEKAWVRYVQREHFFKDVNAILNDKPLTTKSVLLHLCPFVSDDGLLRVGGRLRKSLLPFTQRNPALLPANCHLTKLVIEYYHQRTLHGGVQLTLAATRMKFWILNGKKAVRRVIRSCLTCVRQAAATSKQLMGDLPVDRVVASAPFSTSGVDYAGPFNLKFGRGQKSYKGYVALFVCMSTRAIHLELVGDLSSEAFIAAFRRFAARRGSPKKMFSDQGTNFIGAERELRSLVEMSQSKELRKVWQDEGVIWEFNPPSAPHFGGLWEAGVKSTKHHLRRVLGEAFLTYEEMSTILAQVEGCLNSRPLSEISSDPNDLEVLTPGHFLVGRPLVALPDQDLAEIPLNRLNRWQKLQQMVQHFWSRWVGEYLTR</sequence>
<evidence type="ECO:0000313" key="4">
    <source>
        <dbReference type="Proteomes" id="UP000708208"/>
    </source>
</evidence>
<name>A0A8J2JGG8_9HEXA</name>
<evidence type="ECO:0000259" key="2">
    <source>
        <dbReference type="PROSITE" id="PS50994"/>
    </source>
</evidence>
<dbReference type="InterPro" id="IPR001584">
    <property type="entry name" value="Integrase_cat-core"/>
</dbReference>
<dbReference type="OrthoDB" id="8038274at2759"/>
<dbReference type="CDD" id="cd00303">
    <property type="entry name" value="retropepsin_like"/>
    <property type="match status" value="1"/>
</dbReference>
<organism evidence="3 4">
    <name type="scientific">Allacma fusca</name>
    <dbReference type="NCBI Taxonomy" id="39272"/>
    <lineage>
        <taxon>Eukaryota</taxon>
        <taxon>Metazoa</taxon>
        <taxon>Ecdysozoa</taxon>
        <taxon>Arthropoda</taxon>
        <taxon>Hexapoda</taxon>
        <taxon>Collembola</taxon>
        <taxon>Symphypleona</taxon>
        <taxon>Sminthuridae</taxon>
        <taxon>Allacma</taxon>
    </lineage>
</organism>
<dbReference type="InterPro" id="IPR008042">
    <property type="entry name" value="Retrotrans_Pao"/>
</dbReference>
<proteinExistence type="predicted"/>
<dbReference type="EMBL" id="CAJVCH010038122">
    <property type="protein sequence ID" value="CAG7716375.1"/>
    <property type="molecule type" value="Genomic_DNA"/>
</dbReference>
<feature type="domain" description="Integrase catalytic" evidence="2">
    <location>
        <begin position="1388"/>
        <end position="1576"/>
    </location>
</feature>
<dbReference type="Pfam" id="PF05380">
    <property type="entry name" value="Peptidase_A17"/>
    <property type="match status" value="1"/>
</dbReference>